<feature type="region of interest" description="Disordered" evidence="1">
    <location>
        <begin position="89"/>
        <end position="169"/>
    </location>
</feature>
<feature type="compositionally biased region" description="Polar residues" evidence="1">
    <location>
        <begin position="7"/>
        <end position="16"/>
    </location>
</feature>
<accession>A0A9W9TIQ8</accession>
<organism evidence="2 3">
    <name type="scientific">Penicillium chermesinum</name>
    <dbReference type="NCBI Taxonomy" id="63820"/>
    <lineage>
        <taxon>Eukaryota</taxon>
        <taxon>Fungi</taxon>
        <taxon>Dikarya</taxon>
        <taxon>Ascomycota</taxon>
        <taxon>Pezizomycotina</taxon>
        <taxon>Eurotiomycetes</taxon>
        <taxon>Eurotiomycetidae</taxon>
        <taxon>Eurotiales</taxon>
        <taxon>Aspergillaceae</taxon>
        <taxon>Penicillium</taxon>
    </lineage>
</organism>
<dbReference type="GeneID" id="83205125"/>
<dbReference type="OrthoDB" id="3001700at2759"/>
<evidence type="ECO:0000313" key="2">
    <source>
        <dbReference type="EMBL" id="KAJ5223984.1"/>
    </source>
</evidence>
<reference evidence="2" key="2">
    <citation type="journal article" date="2023" name="IMA Fungus">
        <title>Comparative genomic study of the Penicillium genus elucidates a diverse pangenome and 15 lateral gene transfer events.</title>
        <authorList>
            <person name="Petersen C."/>
            <person name="Sorensen T."/>
            <person name="Nielsen M.R."/>
            <person name="Sondergaard T.E."/>
            <person name="Sorensen J.L."/>
            <person name="Fitzpatrick D.A."/>
            <person name="Frisvad J.C."/>
            <person name="Nielsen K.L."/>
        </authorList>
    </citation>
    <scope>NUCLEOTIDE SEQUENCE</scope>
    <source>
        <strain evidence="2">IBT 19713</strain>
    </source>
</reference>
<feature type="region of interest" description="Disordered" evidence="1">
    <location>
        <begin position="1"/>
        <end position="25"/>
    </location>
</feature>
<dbReference type="Proteomes" id="UP001150941">
    <property type="component" value="Unassembled WGS sequence"/>
</dbReference>
<dbReference type="RefSeq" id="XP_058328167.1">
    <property type="nucleotide sequence ID" value="XM_058477822.1"/>
</dbReference>
<evidence type="ECO:0000256" key="1">
    <source>
        <dbReference type="SAM" id="MobiDB-lite"/>
    </source>
</evidence>
<gene>
    <name evidence="2" type="ORF">N7468_008526</name>
</gene>
<dbReference type="EMBL" id="JAPQKS010000006">
    <property type="protein sequence ID" value="KAJ5223984.1"/>
    <property type="molecule type" value="Genomic_DNA"/>
</dbReference>
<name>A0A9W9TIQ8_9EURO</name>
<keyword evidence="3" id="KW-1185">Reference proteome</keyword>
<comment type="caution">
    <text evidence="2">The sequence shown here is derived from an EMBL/GenBank/DDBJ whole genome shotgun (WGS) entry which is preliminary data.</text>
</comment>
<protein>
    <submittedName>
        <fullName evidence="2">Uncharacterized protein</fullName>
    </submittedName>
</protein>
<feature type="compositionally biased region" description="Basic and acidic residues" evidence="1">
    <location>
        <begin position="110"/>
        <end position="122"/>
    </location>
</feature>
<reference evidence="2" key="1">
    <citation type="submission" date="2022-11" db="EMBL/GenBank/DDBJ databases">
        <authorList>
            <person name="Petersen C."/>
        </authorList>
    </citation>
    <scope>NUCLEOTIDE SEQUENCE</scope>
    <source>
        <strain evidence="2">IBT 19713</strain>
    </source>
</reference>
<evidence type="ECO:0000313" key="3">
    <source>
        <dbReference type="Proteomes" id="UP001150941"/>
    </source>
</evidence>
<sequence length="169" mass="17702">MSFADNAKQQLPSATEPQDKKSQTYSEWAKDAYNAKYEQWMPWIEDQYLRWFGKGDNKASYATKDSLSKAKVTGVDQVDQAQDDVSNLAGNQVGDKGLLAPVGQAVSKEGINRAERNGKEENGSYGGPAASFVDTGKSGAEAVGSGLASGGESAKNTVSGGATGLLGGE</sequence>
<proteinExistence type="predicted"/>
<dbReference type="AlphaFoldDB" id="A0A9W9TIQ8"/>